<dbReference type="Proteomes" id="UP000319257">
    <property type="component" value="Unassembled WGS sequence"/>
</dbReference>
<accession>A0A507B9W0</accession>
<proteinExistence type="predicted"/>
<keyword evidence="2" id="KW-1185">Reference proteome</keyword>
<comment type="caution">
    <text evidence="1">The sequence shown here is derived from an EMBL/GenBank/DDBJ whole genome shotgun (WGS) entry which is preliminary data.</text>
</comment>
<name>A0A507B9W0_9PEZI</name>
<dbReference type="RefSeq" id="XP_030995279.1">
    <property type="nucleotide sequence ID" value="XM_031140628.1"/>
</dbReference>
<dbReference type="OrthoDB" id="4222821at2759"/>
<organism evidence="1 2">
    <name type="scientific">Thyridium curvatum</name>
    <dbReference type="NCBI Taxonomy" id="1093900"/>
    <lineage>
        <taxon>Eukaryota</taxon>
        <taxon>Fungi</taxon>
        <taxon>Dikarya</taxon>
        <taxon>Ascomycota</taxon>
        <taxon>Pezizomycotina</taxon>
        <taxon>Sordariomycetes</taxon>
        <taxon>Sordariomycetidae</taxon>
        <taxon>Thyridiales</taxon>
        <taxon>Thyridiaceae</taxon>
        <taxon>Thyridium</taxon>
    </lineage>
</organism>
<dbReference type="AlphaFoldDB" id="A0A507B9W0"/>
<reference evidence="1 2" key="1">
    <citation type="submission" date="2019-06" db="EMBL/GenBank/DDBJ databases">
        <title>Draft genome sequence of the filamentous fungus Phialemoniopsis curvata isolated from diesel fuel.</title>
        <authorList>
            <person name="Varaljay V.A."/>
            <person name="Lyon W.J."/>
            <person name="Crouch A.L."/>
            <person name="Drake C.E."/>
            <person name="Hollomon J.M."/>
            <person name="Nadeau L.J."/>
            <person name="Nunn H.S."/>
            <person name="Stevenson B.S."/>
            <person name="Bojanowski C.L."/>
            <person name="Crookes-Goodson W.J."/>
        </authorList>
    </citation>
    <scope>NUCLEOTIDE SEQUENCE [LARGE SCALE GENOMIC DNA]</scope>
    <source>
        <strain evidence="1 2">D216</strain>
    </source>
</reference>
<evidence type="ECO:0000313" key="1">
    <source>
        <dbReference type="EMBL" id="TPX13568.1"/>
    </source>
</evidence>
<protein>
    <submittedName>
        <fullName evidence="1">Uncharacterized protein</fullName>
    </submittedName>
</protein>
<dbReference type="EMBL" id="SKBQ01000033">
    <property type="protein sequence ID" value="TPX13568.1"/>
    <property type="molecule type" value="Genomic_DNA"/>
</dbReference>
<evidence type="ECO:0000313" key="2">
    <source>
        <dbReference type="Proteomes" id="UP000319257"/>
    </source>
</evidence>
<sequence>MPTLPVGQGLTELFTRSSVLGPDLGDLTGIFPGLDSAPELVPSSFDGTDPWDQHLFSPLSLEAPPVSQLGTENHKLSAMHGSSPSPDDKDPVGALNAELTALNSRTVLSMRSLILPGGAPLTVNSPVVNDAFEATTELIRIINTIAHISVPKSHEDHGHVVTDGRSSMTSGLVFLSLAVHQHLLGLFRAICNSVERCLDSISSSSKSQQRGLHGEGPSSAQFVMVLQLLIHLIGRMDRSLFSNTMSLTGENQGSSADSIVSGYMGGDSWDSEGSQCVIVLAQAIVETLPEEHVKLKDLIQLLLKRMEGSDVI</sequence>
<dbReference type="GeneID" id="41973486"/>
<dbReference type="InParanoid" id="A0A507B9W0"/>
<gene>
    <name evidence="1" type="ORF">E0L32_006039</name>
</gene>